<dbReference type="RefSeq" id="WP_129522998.1">
    <property type="nucleotide sequence ID" value="NZ_SDPV01000001.1"/>
</dbReference>
<dbReference type="PANTHER" id="PTHR44591">
    <property type="entry name" value="STRESS RESPONSE REGULATOR PROTEIN 1"/>
    <property type="match status" value="1"/>
</dbReference>
<dbReference type="SMART" id="SM00448">
    <property type="entry name" value="REC"/>
    <property type="match status" value="1"/>
</dbReference>
<dbReference type="PANTHER" id="PTHR44591:SF24">
    <property type="entry name" value="PROTEIN-GLUTAMATE METHYLESTERASE_PROTEIN-GLUTAMINE GLUTAMINASE 1"/>
    <property type="match status" value="1"/>
</dbReference>
<comment type="caution">
    <text evidence="4">The sequence shown here is derived from an EMBL/GenBank/DDBJ whole genome shotgun (WGS) entry which is preliminary data.</text>
</comment>
<evidence type="ECO:0000313" key="5">
    <source>
        <dbReference type="Proteomes" id="UP000293623"/>
    </source>
</evidence>
<dbReference type="AlphaFoldDB" id="A0A4Q2KPR6"/>
<reference evidence="4 5" key="1">
    <citation type="submission" date="2019-01" db="EMBL/GenBank/DDBJ databases">
        <title>Altererythrobacter rhizovicinus sp. nov., isolated from the rhizosphere soil of Haloxylon ammodendron.</title>
        <authorList>
            <person name="Li H.-P."/>
            <person name="Gou J.-Y."/>
            <person name="Yao D."/>
            <person name="Han Q.-Q."/>
            <person name="Shao K.-Z."/>
            <person name="Zhao Q."/>
            <person name="Zhang J.-L."/>
        </authorList>
    </citation>
    <scope>NUCLEOTIDE SEQUENCE [LARGE SCALE GENOMIC DNA]</scope>
    <source>
        <strain evidence="4 5">AY-3R</strain>
    </source>
</reference>
<dbReference type="Pfam" id="PF00072">
    <property type="entry name" value="Response_reg"/>
    <property type="match status" value="1"/>
</dbReference>
<proteinExistence type="predicted"/>
<dbReference type="SUPFAM" id="SSF52172">
    <property type="entry name" value="CheY-like"/>
    <property type="match status" value="1"/>
</dbReference>
<evidence type="ECO:0000256" key="1">
    <source>
        <dbReference type="ARBA" id="ARBA00022553"/>
    </source>
</evidence>
<keyword evidence="1 2" id="KW-0597">Phosphoprotein</keyword>
<dbReference type="InterPro" id="IPR011006">
    <property type="entry name" value="CheY-like_superfamily"/>
</dbReference>
<evidence type="ECO:0000259" key="3">
    <source>
        <dbReference type="PROSITE" id="PS50110"/>
    </source>
</evidence>
<feature type="modified residue" description="4-aspartylphosphate" evidence="2">
    <location>
        <position position="58"/>
    </location>
</feature>
<dbReference type="OrthoDB" id="582170at2"/>
<evidence type="ECO:0000256" key="2">
    <source>
        <dbReference type="PROSITE-ProRule" id="PRU00169"/>
    </source>
</evidence>
<dbReference type="Proteomes" id="UP000293623">
    <property type="component" value="Unassembled WGS sequence"/>
</dbReference>
<dbReference type="PROSITE" id="PS50110">
    <property type="entry name" value="RESPONSE_REGULATORY"/>
    <property type="match status" value="1"/>
</dbReference>
<dbReference type="GO" id="GO:0000160">
    <property type="term" value="P:phosphorelay signal transduction system"/>
    <property type="evidence" value="ECO:0007669"/>
    <property type="project" value="InterPro"/>
</dbReference>
<accession>A0A4Q2KPR6</accession>
<dbReference type="EMBL" id="SDPV01000001">
    <property type="protein sequence ID" value="RXZ65513.1"/>
    <property type="molecule type" value="Genomic_DNA"/>
</dbReference>
<gene>
    <name evidence="4" type="ORF">ETX26_01790</name>
</gene>
<dbReference type="Gene3D" id="3.40.50.2300">
    <property type="match status" value="1"/>
</dbReference>
<organism evidence="4 5">
    <name type="scientific">Pelagerythrobacter rhizovicinus</name>
    <dbReference type="NCBI Taxonomy" id="2268576"/>
    <lineage>
        <taxon>Bacteria</taxon>
        <taxon>Pseudomonadati</taxon>
        <taxon>Pseudomonadota</taxon>
        <taxon>Alphaproteobacteria</taxon>
        <taxon>Sphingomonadales</taxon>
        <taxon>Erythrobacteraceae</taxon>
        <taxon>Pelagerythrobacter</taxon>
    </lineage>
</organism>
<evidence type="ECO:0000313" key="4">
    <source>
        <dbReference type="EMBL" id="RXZ65513.1"/>
    </source>
</evidence>
<sequence length="122" mass="13134">MPDLAGVRVLIVEDESIVAMMLEEMLEELGCEIAASVASVARAEHAVRTIDVDLALLDVNLSGETTIDFARGLAGRPIPFAFCTGYGSAGVPADLRDRPVLTKPFAPWELRKAIERVLLPSD</sequence>
<name>A0A4Q2KPR6_9SPHN</name>
<protein>
    <submittedName>
        <fullName evidence="4">Response regulator</fullName>
    </submittedName>
</protein>
<dbReference type="InterPro" id="IPR001789">
    <property type="entry name" value="Sig_transdc_resp-reg_receiver"/>
</dbReference>
<feature type="domain" description="Response regulatory" evidence="3">
    <location>
        <begin position="8"/>
        <end position="118"/>
    </location>
</feature>
<keyword evidence="5" id="KW-1185">Reference proteome</keyword>
<dbReference type="InterPro" id="IPR050595">
    <property type="entry name" value="Bact_response_regulator"/>
</dbReference>